<dbReference type="Pfam" id="PF01832">
    <property type="entry name" value="Glucosaminidase"/>
    <property type="match status" value="1"/>
</dbReference>
<keyword evidence="13" id="KW-1185">Reference proteome</keyword>
<evidence type="ECO:0000256" key="1">
    <source>
        <dbReference type="ARBA" id="ARBA00002954"/>
    </source>
</evidence>
<comment type="subcellular location">
    <subcellularLocation>
        <location evidence="2">Periplasm</location>
    </subcellularLocation>
</comment>
<dbReference type="InterPro" id="IPR002901">
    <property type="entry name" value="MGlyc_endo_b_GlcNAc-like_dom"/>
</dbReference>
<accession>A0ABT7DX37</accession>
<comment type="similarity">
    <text evidence="4">In the C-terminal section; belongs to the glycosyl hydrolase 73 family.</text>
</comment>
<dbReference type="Proteomes" id="UP001172778">
    <property type="component" value="Unassembled WGS sequence"/>
</dbReference>
<feature type="domain" description="Mannosyl-glycoprotein endo-beta-N-acetylglucosamidase-like" evidence="11">
    <location>
        <begin position="149"/>
        <end position="306"/>
    </location>
</feature>
<dbReference type="Gene3D" id="2.10.70.40">
    <property type="entry name" value="peptidoglycan hydrolase"/>
    <property type="match status" value="1"/>
</dbReference>
<dbReference type="PRINTS" id="PR01002">
    <property type="entry name" value="FLGFLGJ"/>
</dbReference>
<keyword evidence="7 12" id="KW-0378">Hydrolase</keyword>
<evidence type="ECO:0000256" key="9">
    <source>
        <dbReference type="ARBA" id="ARBA00023316"/>
    </source>
</evidence>
<keyword evidence="12" id="KW-0282">Flagellum</keyword>
<keyword evidence="12" id="KW-0969">Cilium</keyword>
<keyword evidence="12" id="KW-0966">Cell projection</keyword>
<gene>
    <name evidence="12" type="primary">flgJ</name>
    <name evidence="12" type="ORF">PZA18_06675</name>
</gene>
<evidence type="ECO:0000256" key="10">
    <source>
        <dbReference type="ARBA" id="ARBA00030835"/>
    </source>
</evidence>
<evidence type="ECO:0000313" key="13">
    <source>
        <dbReference type="Proteomes" id="UP001172778"/>
    </source>
</evidence>
<keyword evidence="8" id="KW-0326">Glycosidase</keyword>
<keyword evidence="9" id="KW-0961">Cell wall biogenesis/degradation</keyword>
<evidence type="ECO:0000256" key="3">
    <source>
        <dbReference type="ARBA" id="ARBA00006880"/>
    </source>
</evidence>
<evidence type="ECO:0000256" key="5">
    <source>
        <dbReference type="ARBA" id="ARBA00013433"/>
    </source>
</evidence>
<organism evidence="12 13">
    <name type="scientific">Parachitinimonas caeni</name>
    <dbReference type="NCBI Taxonomy" id="3031301"/>
    <lineage>
        <taxon>Bacteria</taxon>
        <taxon>Pseudomonadati</taxon>
        <taxon>Pseudomonadota</taxon>
        <taxon>Betaproteobacteria</taxon>
        <taxon>Neisseriales</taxon>
        <taxon>Chitinibacteraceae</taxon>
        <taxon>Parachitinimonas</taxon>
    </lineage>
</organism>
<comment type="caution">
    <text evidence="12">The sequence shown here is derived from an EMBL/GenBank/DDBJ whole genome shotgun (WGS) entry which is preliminary data.</text>
</comment>
<dbReference type="GO" id="GO:0016787">
    <property type="term" value="F:hydrolase activity"/>
    <property type="evidence" value="ECO:0007669"/>
    <property type="project" value="UniProtKB-KW"/>
</dbReference>
<keyword evidence="6" id="KW-0574">Periplasm</keyword>
<evidence type="ECO:0000256" key="8">
    <source>
        <dbReference type="ARBA" id="ARBA00023295"/>
    </source>
</evidence>
<sequence>MNTLTRSDVLTSQRLAIDSQSIGELKALTKGDAKAAASAVAKQFEALFMNMLMKSMRDATPHFDELESNGSKMFRGMLDQQMAQDFSTSRGQGLGLADMIERQIELIANPALRNQPLKRPQSYDFAPATNAAKSAVTPAKTAGAASAAASAAAAEPTDFVETIGRHALPAAQALNLSPHLMIAHAALESGWGRKPIVDAQGNNTHNLFGIKAGRDWTGRTADITTTEYVDGVAQKRVERFRAYDSYEDAFADYAKLLTNRYSEATRSGADAKAFGDALKANGYATDPAYAQKVAKVANHPALQAYRVA</sequence>
<dbReference type="EMBL" id="JARRAF010000006">
    <property type="protein sequence ID" value="MDK2123730.1"/>
    <property type="molecule type" value="Genomic_DNA"/>
</dbReference>
<dbReference type="InterPro" id="IPR013377">
    <property type="entry name" value="FlgJ"/>
</dbReference>
<dbReference type="Pfam" id="PF10135">
    <property type="entry name" value="Rod-binding"/>
    <property type="match status" value="1"/>
</dbReference>
<evidence type="ECO:0000313" key="12">
    <source>
        <dbReference type="EMBL" id="MDK2123730.1"/>
    </source>
</evidence>
<reference evidence="12" key="1">
    <citation type="submission" date="2023-03" db="EMBL/GenBank/DDBJ databases">
        <title>Chitinimonas shenzhenensis gen. nov., sp. nov., a novel member of family Burkholderiaceae isolated from activated sludge collected in Shen Zhen, China.</title>
        <authorList>
            <person name="Wang X."/>
        </authorList>
    </citation>
    <scope>NUCLEOTIDE SEQUENCE</scope>
    <source>
        <strain evidence="12">DQS-5</strain>
    </source>
</reference>
<evidence type="ECO:0000259" key="11">
    <source>
        <dbReference type="SMART" id="SM00047"/>
    </source>
</evidence>
<evidence type="ECO:0000256" key="4">
    <source>
        <dbReference type="ARBA" id="ARBA00007974"/>
    </source>
</evidence>
<dbReference type="SMART" id="SM00047">
    <property type="entry name" value="LYZ2"/>
    <property type="match status" value="1"/>
</dbReference>
<dbReference type="RefSeq" id="WP_284100037.1">
    <property type="nucleotide sequence ID" value="NZ_JARRAF010000006.1"/>
</dbReference>
<comment type="function">
    <text evidence="1">Flagellum-specific muramidase which hydrolyzes the peptidoglycan layer to assemble the rod structure in the periplasmic space.</text>
</comment>
<dbReference type="Gene3D" id="1.10.530.10">
    <property type="match status" value="1"/>
</dbReference>
<evidence type="ECO:0000256" key="6">
    <source>
        <dbReference type="ARBA" id="ARBA00022764"/>
    </source>
</evidence>
<dbReference type="PANTHER" id="PTHR33308:SF9">
    <property type="entry name" value="PEPTIDOGLYCAN HYDROLASE FLGJ"/>
    <property type="match status" value="1"/>
</dbReference>
<name>A0ABT7DX37_9NEIS</name>
<evidence type="ECO:0000256" key="2">
    <source>
        <dbReference type="ARBA" id="ARBA00004418"/>
    </source>
</evidence>
<comment type="similarity">
    <text evidence="3">In the N-terminal section; belongs to the FlgJ family.</text>
</comment>
<dbReference type="PANTHER" id="PTHR33308">
    <property type="entry name" value="PEPTIDOGLYCAN HYDROLASE FLGJ"/>
    <property type="match status" value="1"/>
</dbReference>
<proteinExistence type="inferred from homology"/>
<dbReference type="NCBIfam" id="TIGR02541">
    <property type="entry name" value="flagell_FlgJ"/>
    <property type="match status" value="1"/>
</dbReference>
<dbReference type="InterPro" id="IPR019301">
    <property type="entry name" value="Flagellar_prot_FlgJ_N"/>
</dbReference>
<protein>
    <recommendedName>
        <fullName evidence="5">Peptidoglycan hydrolase FlgJ</fullName>
    </recommendedName>
    <alternativeName>
        <fullName evidence="10">Muramidase FlgJ</fullName>
    </alternativeName>
</protein>
<evidence type="ECO:0000256" key="7">
    <source>
        <dbReference type="ARBA" id="ARBA00022801"/>
    </source>
</evidence>
<dbReference type="InterPro" id="IPR051056">
    <property type="entry name" value="Glycosyl_Hydrolase_73"/>
</dbReference>